<sequence>MGGGRPAADAGGALPARASLQLHLRSRVRAGWARVRSSWALILQASVAAGLAYGIGLYVFGHEMPFFAPVAAWLALGFSLDRSVRRVAELAGGVAIGVAAGDLVVHVIGSGLWQMALVLAGSALVGRFLDRGPMLTTQAGVQAIVIVGLPQIGGGPFGRWIDAVVGGLVALAFALLTPTDPRRHPRTLAQAAVLELAAVLHLLARGLRRGSVEDVEAALLTGRASQPALDEWRDAARSAAELVRLAPAHRRHRPELDRLVDESVLLDRAMRNARVLTRRSVAAVEDEHVAPGLADAVESAAQATDDLATAIGTGHDPRPARERLRQLATALDPYVLAPDDWKSQSLVLLLRSLVVDLLEAAGAPAGDARAALPEL</sequence>
<evidence type="ECO:0000256" key="2">
    <source>
        <dbReference type="ARBA" id="ARBA00022692"/>
    </source>
</evidence>
<dbReference type="EMBL" id="CP076023">
    <property type="protein sequence ID" value="QWC17983.1"/>
    <property type="molecule type" value="Genomic_DNA"/>
</dbReference>
<evidence type="ECO:0000256" key="4">
    <source>
        <dbReference type="ARBA" id="ARBA00023136"/>
    </source>
</evidence>
<evidence type="ECO:0000256" key="5">
    <source>
        <dbReference type="SAM" id="Phobius"/>
    </source>
</evidence>
<dbReference type="Proteomes" id="UP000679335">
    <property type="component" value="Chromosome"/>
</dbReference>
<feature type="domain" description="Integral membrane bound transporter" evidence="6">
    <location>
        <begin position="53"/>
        <end position="172"/>
    </location>
</feature>
<evidence type="ECO:0000259" key="6">
    <source>
        <dbReference type="Pfam" id="PF13515"/>
    </source>
</evidence>
<reference evidence="7 8" key="1">
    <citation type="submission" date="2021-05" db="EMBL/GenBank/DDBJ databases">
        <title>Novel species in genus Cellulomonas.</title>
        <authorList>
            <person name="Zhang G."/>
        </authorList>
    </citation>
    <scope>NUCLEOTIDE SEQUENCE [LARGE SCALE GENOMIC DNA]</scope>
    <source>
        <strain evidence="8">zg-ZUI157</strain>
    </source>
</reference>
<keyword evidence="2 5" id="KW-0812">Transmembrane</keyword>
<comment type="subcellular location">
    <subcellularLocation>
        <location evidence="1">Membrane</location>
        <topology evidence="1">Multi-pass membrane protein</topology>
    </subcellularLocation>
</comment>
<accession>A0ABX8GQ11</accession>
<keyword evidence="4 5" id="KW-0472">Membrane</keyword>
<feature type="transmembrane region" description="Helical" evidence="5">
    <location>
        <begin position="64"/>
        <end position="80"/>
    </location>
</feature>
<evidence type="ECO:0000256" key="1">
    <source>
        <dbReference type="ARBA" id="ARBA00004141"/>
    </source>
</evidence>
<name>A0ABX8GQ11_9CELL</name>
<feature type="transmembrane region" description="Helical" evidence="5">
    <location>
        <begin position="87"/>
        <end position="105"/>
    </location>
</feature>
<proteinExistence type="predicted"/>
<dbReference type="InterPro" id="IPR049453">
    <property type="entry name" value="Memb_transporter_dom"/>
</dbReference>
<keyword evidence="3 5" id="KW-1133">Transmembrane helix</keyword>
<protein>
    <submittedName>
        <fullName evidence="7">FUSC family protein</fullName>
    </submittedName>
</protein>
<keyword evidence="8" id="KW-1185">Reference proteome</keyword>
<organism evidence="7 8">
    <name type="scientific">Cellulomonas dongxiuzhuiae</name>
    <dbReference type="NCBI Taxonomy" id="2819979"/>
    <lineage>
        <taxon>Bacteria</taxon>
        <taxon>Bacillati</taxon>
        <taxon>Actinomycetota</taxon>
        <taxon>Actinomycetes</taxon>
        <taxon>Micrococcales</taxon>
        <taxon>Cellulomonadaceae</taxon>
        <taxon>Cellulomonas</taxon>
    </lineage>
</organism>
<evidence type="ECO:0000256" key="3">
    <source>
        <dbReference type="ARBA" id="ARBA00022989"/>
    </source>
</evidence>
<evidence type="ECO:0000313" key="7">
    <source>
        <dbReference type="EMBL" id="QWC17983.1"/>
    </source>
</evidence>
<dbReference type="Pfam" id="PF13515">
    <property type="entry name" value="FUSC_2"/>
    <property type="match status" value="1"/>
</dbReference>
<gene>
    <name evidence="7" type="ORF">KKR89_15490</name>
</gene>
<evidence type="ECO:0000313" key="8">
    <source>
        <dbReference type="Proteomes" id="UP000679335"/>
    </source>
</evidence>
<feature type="transmembrane region" description="Helical" evidence="5">
    <location>
        <begin position="39"/>
        <end position="58"/>
    </location>
</feature>